<protein>
    <submittedName>
        <fullName evidence="2">Alpha/beta hydrolase-fold protein</fullName>
    </submittedName>
</protein>
<evidence type="ECO:0000313" key="2">
    <source>
        <dbReference type="EMBL" id="MEM0542310.1"/>
    </source>
</evidence>
<dbReference type="PANTHER" id="PTHR48098:SF6">
    <property type="entry name" value="FERRI-BACILLIBACTIN ESTERASE BESA"/>
    <property type="match status" value="1"/>
</dbReference>
<dbReference type="InterPro" id="IPR000801">
    <property type="entry name" value="Esterase-like"/>
</dbReference>
<dbReference type="Gene3D" id="1.25.40.10">
    <property type="entry name" value="Tetratricopeptide repeat domain"/>
    <property type="match status" value="1"/>
</dbReference>
<dbReference type="SUPFAM" id="SSF53474">
    <property type="entry name" value="alpha/beta-Hydrolases"/>
    <property type="match status" value="1"/>
</dbReference>
<dbReference type="EMBL" id="JBCGDO010000006">
    <property type="protein sequence ID" value="MEM0542310.1"/>
    <property type="molecule type" value="Genomic_DNA"/>
</dbReference>
<evidence type="ECO:0000313" key="3">
    <source>
        <dbReference type="Proteomes" id="UP001460072"/>
    </source>
</evidence>
<dbReference type="GO" id="GO:0016787">
    <property type="term" value="F:hydrolase activity"/>
    <property type="evidence" value="ECO:0007669"/>
    <property type="project" value="UniProtKB-KW"/>
</dbReference>
<dbReference type="Proteomes" id="UP001460072">
    <property type="component" value="Unassembled WGS sequence"/>
</dbReference>
<gene>
    <name evidence="2" type="ORF">WFZ85_06755</name>
</gene>
<feature type="compositionally biased region" description="Basic and acidic residues" evidence="1">
    <location>
        <begin position="377"/>
        <end position="387"/>
    </location>
</feature>
<keyword evidence="3" id="KW-1185">Reference proteome</keyword>
<evidence type="ECO:0000256" key="1">
    <source>
        <dbReference type="SAM" id="MobiDB-lite"/>
    </source>
</evidence>
<dbReference type="RefSeq" id="WP_342695529.1">
    <property type="nucleotide sequence ID" value="NZ_JBCGDO010000006.1"/>
</dbReference>
<dbReference type="Pfam" id="PF00756">
    <property type="entry name" value="Esterase"/>
    <property type="match status" value="1"/>
</dbReference>
<comment type="caution">
    <text evidence="2">The sequence shown here is derived from an EMBL/GenBank/DDBJ whole genome shotgun (WGS) entry which is preliminary data.</text>
</comment>
<accession>A0ABU9N3L3</accession>
<dbReference type="InterPro" id="IPR029058">
    <property type="entry name" value="AB_hydrolase_fold"/>
</dbReference>
<reference evidence="2 3" key="1">
    <citation type="submission" date="2024-03" db="EMBL/GenBank/DDBJ databases">
        <title>Two novel species of the genus Flavobacterium exhibiting potentially degradation of complex polysaccharides.</title>
        <authorList>
            <person name="Lian X."/>
        </authorList>
    </citation>
    <scope>NUCLEOTIDE SEQUENCE [LARGE SCALE GENOMIC DNA]</scope>
    <source>
        <strain evidence="3">j3</strain>
    </source>
</reference>
<proteinExistence type="predicted"/>
<dbReference type="PANTHER" id="PTHR48098">
    <property type="entry name" value="ENTEROCHELIN ESTERASE-RELATED"/>
    <property type="match status" value="1"/>
</dbReference>
<keyword evidence="2" id="KW-0378">Hydrolase</keyword>
<organism evidence="2 3">
    <name type="scientific">Flavobacterium aureirubrum</name>
    <dbReference type="NCBI Taxonomy" id="3133147"/>
    <lineage>
        <taxon>Bacteria</taxon>
        <taxon>Pseudomonadati</taxon>
        <taxon>Bacteroidota</taxon>
        <taxon>Flavobacteriia</taxon>
        <taxon>Flavobacteriales</taxon>
        <taxon>Flavobacteriaceae</taxon>
        <taxon>Flavobacterium</taxon>
    </lineage>
</organism>
<dbReference type="Gene3D" id="3.40.50.1820">
    <property type="entry name" value="alpha/beta hydrolase"/>
    <property type="match status" value="1"/>
</dbReference>
<dbReference type="InterPro" id="IPR050583">
    <property type="entry name" value="Mycobacterial_A85_antigen"/>
</dbReference>
<name>A0ABU9N3L3_9FLAO</name>
<feature type="region of interest" description="Disordered" evidence="1">
    <location>
        <begin position="377"/>
        <end position="414"/>
    </location>
</feature>
<sequence length="414" mass="47515">MKKLALLFLFVCTNILYSQKITDTITSQKLNEDREIFIGLPPSYDKNPSQKYPILLLLDGDFLFNPFQGALSYGYYWDDLPEVIIIGISQNKNNERETDCTVEEATGLPSEKGELFFEFIGMELIPYIQKKYRTAPFKLIAGLDTTAAFSNFYLYKENPVFDAYISMSPELTTGMEEQIPERLATIEKPVFYYHSSADGDVKKMRKRIQALDELAKKITKPTLSYKFDDFKGASHYSLVLNSIPSALYHIFSVYQPISTTEFQEKIVTLPSGYVDYLAKKYELLEKTFSMKLTIRLNDFKAIEAAILKNKAYAEFDQLAQLARKNYPKSMLADYHMAQLYEKTGDTKKAIKTYQSAFQKEEIGDLTKDMMLERADELKGQVKNKKDEVIEETPPTDTPVETPPTDTPVEEKKTE</sequence>
<dbReference type="InterPro" id="IPR011990">
    <property type="entry name" value="TPR-like_helical_dom_sf"/>
</dbReference>